<feature type="compositionally biased region" description="Basic and acidic residues" evidence="1">
    <location>
        <begin position="12"/>
        <end position="30"/>
    </location>
</feature>
<proteinExistence type="predicted"/>
<name>A0ABD1YM45_9MARC</name>
<evidence type="ECO:0000256" key="1">
    <source>
        <dbReference type="SAM" id="MobiDB-lite"/>
    </source>
</evidence>
<organism evidence="2 3">
    <name type="scientific">Riccia fluitans</name>
    <dbReference type="NCBI Taxonomy" id="41844"/>
    <lineage>
        <taxon>Eukaryota</taxon>
        <taxon>Viridiplantae</taxon>
        <taxon>Streptophyta</taxon>
        <taxon>Embryophyta</taxon>
        <taxon>Marchantiophyta</taxon>
        <taxon>Marchantiopsida</taxon>
        <taxon>Marchantiidae</taxon>
        <taxon>Marchantiales</taxon>
        <taxon>Ricciaceae</taxon>
        <taxon>Riccia</taxon>
    </lineage>
</organism>
<comment type="caution">
    <text evidence="2">The sequence shown here is derived from an EMBL/GenBank/DDBJ whole genome shotgun (WGS) entry which is preliminary data.</text>
</comment>
<dbReference type="EMBL" id="JBHFFA010000004">
    <property type="protein sequence ID" value="KAL2631848.1"/>
    <property type="molecule type" value="Genomic_DNA"/>
</dbReference>
<gene>
    <name evidence="2" type="ORF">R1flu_016534</name>
</gene>
<keyword evidence="3" id="KW-1185">Reference proteome</keyword>
<protein>
    <submittedName>
        <fullName evidence="2">Uncharacterized protein</fullName>
    </submittedName>
</protein>
<sequence length="66" mass="7415">MTGGAGKATRGIKGDLRKRTAQRQKEEMWPKDAGPSSQERNNSEKYFPEPGIPVPIRYLADERLEA</sequence>
<evidence type="ECO:0000313" key="2">
    <source>
        <dbReference type="EMBL" id="KAL2631848.1"/>
    </source>
</evidence>
<dbReference type="Proteomes" id="UP001605036">
    <property type="component" value="Unassembled WGS sequence"/>
</dbReference>
<evidence type="ECO:0000313" key="3">
    <source>
        <dbReference type="Proteomes" id="UP001605036"/>
    </source>
</evidence>
<feature type="region of interest" description="Disordered" evidence="1">
    <location>
        <begin position="1"/>
        <end position="52"/>
    </location>
</feature>
<accession>A0ABD1YM45</accession>
<reference evidence="2 3" key="1">
    <citation type="submission" date="2024-09" db="EMBL/GenBank/DDBJ databases">
        <title>Chromosome-scale assembly of Riccia fluitans.</title>
        <authorList>
            <person name="Paukszto L."/>
            <person name="Sawicki J."/>
            <person name="Karawczyk K."/>
            <person name="Piernik-Szablinska J."/>
            <person name="Szczecinska M."/>
            <person name="Mazdziarz M."/>
        </authorList>
    </citation>
    <scope>NUCLEOTIDE SEQUENCE [LARGE SCALE GENOMIC DNA]</scope>
    <source>
        <strain evidence="2">Rf_01</strain>
        <tissue evidence="2">Aerial parts of the thallus</tissue>
    </source>
</reference>
<dbReference type="AlphaFoldDB" id="A0ABD1YM45"/>